<accession>A0AA35CLS1</accession>
<dbReference type="Proteomes" id="UP001163687">
    <property type="component" value="Chromosome"/>
</dbReference>
<name>A0AA35CLS1_9FIRM</name>
<evidence type="ECO:0000313" key="2">
    <source>
        <dbReference type="Proteomes" id="UP001163687"/>
    </source>
</evidence>
<keyword evidence="2" id="KW-1185">Reference proteome</keyword>
<reference evidence="1" key="1">
    <citation type="submission" date="2022-03" db="EMBL/GenBank/DDBJ databases">
        <title>Complete genome sequence of Caldinitratiruptor microaerophilus.</title>
        <authorList>
            <person name="Mukaiyama R."/>
            <person name="Nishiyama T."/>
            <person name="Ueda K."/>
        </authorList>
    </citation>
    <scope>NUCLEOTIDE SEQUENCE</scope>
    <source>
        <strain evidence="1">JCM 16183</strain>
    </source>
</reference>
<dbReference type="EMBL" id="AP025628">
    <property type="protein sequence ID" value="BDG61547.1"/>
    <property type="molecule type" value="Genomic_DNA"/>
</dbReference>
<dbReference type="RefSeq" id="WP_264842187.1">
    <property type="nucleotide sequence ID" value="NZ_AP025628.1"/>
</dbReference>
<evidence type="ECO:0000313" key="1">
    <source>
        <dbReference type="EMBL" id="BDG61547.1"/>
    </source>
</evidence>
<organism evidence="1 2">
    <name type="scientific">Caldinitratiruptor microaerophilus</name>
    <dbReference type="NCBI Taxonomy" id="671077"/>
    <lineage>
        <taxon>Bacteria</taxon>
        <taxon>Bacillati</taxon>
        <taxon>Bacillota</taxon>
        <taxon>Clostridia</taxon>
        <taxon>Eubacteriales</taxon>
        <taxon>Symbiobacteriaceae</taxon>
        <taxon>Caldinitratiruptor</taxon>
    </lineage>
</organism>
<sequence length="84" mass="9203">MIFQFGRWRVENYVRTPGGEVLLDQASEEKRRDLVRKLYLAAARLIAPAGVEILDVRLVPASIALSVSGTPAREEARSPGASLP</sequence>
<gene>
    <name evidence="1" type="ORF">caldi_26370</name>
</gene>
<dbReference type="KEGG" id="cmic:caldi_26370"/>
<protein>
    <submittedName>
        <fullName evidence="1">Uncharacterized protein</fullName>
    </submittedName>
</protein>
<dbReference type="AlphaFoldDB" id="A0AA35CLS1"/>
<proteinExistence type="predicted"/>